<evidence type="ECO:0000256" key="1">
    <source>
        <dbReference type="ARBA" id="ARBA00022741"/>
    </source>
</evidence>
<organism evidence="5 6">
    <name type="scientific">Cryptotermes secundus</name>
    <dbReference type="NCBI Taxonomy" id="105785"/>
    <lineage>
        <taxon>Eukaryota</taxon>
        <taxon>Metazoa</taxon>
        <taxon>Ecdysozoa</taxon>
        <taxon>Arthropoda</taxon>
        <taxon>Hexapoda</taxon>
        <taxon>Insecta</taxon>
        <taxon>Pterygota</taxon>
        <taxon>Neoptera</taxon>
        <taxon>Polyneoptera</taxon>
        <taxon>Dictyoptera</taxon>
        <taxon>Blattodea</taxon>
        <taxon>Blattoidea</taxon>
        <taxon>Termitoidae</taxon>
        <taxon>Kalotermitidae</taxon>
        <taxon>Cryptotermitinae</taxon>
        <taxon>Cryptotermes</taxon>
    </lineage>
</organism>
<dbReference type="InParanoid" id="A0A2J7R6P6"/>
<dbReference type="AlphaFoldDB" id="A0A2J7R6P6"/>
<evidence type="ECO:0000256" key="2">
    <source>
        <dbReference type="ARBA" id="ARBA00022801"/>
    </source>
</evidence>
<feature type="domain" description="AAA+ ATPase" evidence="4">
    <location>
        <begin position="19"/>
        <end position="198"/>
    </location>
</feature>
<dbReference type="PANTHER" id="PTHR43146:SF1">
    <property type="entry name" value="CANCER-RELATED NUCLEOSIDE-TRIPHOSPHATASE"/>
    <property type="match status" value="1"/>
</dbReference>
<dbReference type="Pfam" id="PF03266">
    <property type="entry name" value="NTPase_1"/>
    <property type="match status" value="1"/>
</dbReference>
<evidence type="ECO:0000259" key="4">
    <source>
        <dbReference type="SMART" id="SM00382"/>
    </source>
</evidence>
<dbReference type="Gene3D" id="3.40.50.300">
    <property type="entry name" value="P-loop containing nucleotide triphosphate hydrolases"/>
    <property type="match status" value="1"/>
</dbReference>
<proteinExistence type="predicted"/>
<dbReference type="GO" id="GO:0017111">
    <property type="term" value="F:ribonucleoside triphosphate phosphatase activity"/>
    <property type="evidence" value="ECO:0007669"/>
    <property type="project" value="InterPro"/>
</dbReference>
<dbReference type="InterPro" id="IPR003593">
    <property type="entry name" value="AAA+_ATPase"/>
</dbReference>
<reference evidence="5 6" key="1">
    <citation type="submission" date="2017-12" db="EMBL/GenBank/DDBJ databases">
        <title>Hemimetabolous genomes reveal molecular basis of termite eusociality.</title>
        <authorList>
            <person name="Harrison M.C."/>
            <person name="Jongepier E."/>
            <person name="Robertson H.M."/>
            <person name="Arning N."/>
            <person name="Bitard-Feildel T."/>
            <person name="Chao H."/>
            <person name="Childers C.P."/>
            <person name="Dinh H."/>
            <person name="Doddapaneni H."/>
            <person name="Dugan S."/>
            <person name="Gowin J."/>
            <person name="Greiner C."/>
            <person name="Han Y."/>
            <person name="Hu H."/>
            <person name="Hughes D.S.T."/>
            <person name="Huylmans A.-K."/>
            <person name="Kemena C."/>
            <person name="Kremer L.P.M."/>
            <person name="Lee S.L."/>
            <person name="Lopez-Ezquerra A."/>
            <person name="Mallet L."/>
            <person name="Monroy-Kuhn J.M."/>
            <person name="Moser A."/>
            <person name="Murali S.C."/>
            <person name="Muzny D.M."/>
            <person name="Otani S."/>
            <person name="Piulachs M.-D."/>
            <person name="Poelchau M."/>
            <person name="Qu J."/>
            <person name="Schaub F."/>
            <person name="Wada-Katsumata A."/>
            <person name="Worley K.C."/>
            <person name="Xie Q."/>
            <person name="Ylla G."/>
            <person name="Poulsen M."/>
            <person name="Gibbs R.A."/>
            <person name="Schal C."/>
            <person name="Richards S."/>
            <person name="Belles X."/>
            <person name="Korb J."/>
            <person name="Bornberg-Bauer E."/>
        </authorList>
    </citation>
    <scope>NUCLEOTIDE SEQUENCE [LARGE SCALE GENOMIC DNA]</scope>
    <source>
        <tissue evidence="5">Whole body</tissue>
    </source>
</reference>
<dbReference type="InterPro" id="IPR027417">
    <property type="entry name" value="P-loop_NTPase"/>
</dbReference>
<dbReference type="EMBL" id="NEVH01006756">
    <property type="protein sequence ID" value="PNF36508.1"/>
    <property type="molecule type" value="Genomic_DNA"/>
</dbReference>
<dbReference type="STRING" id="105785.A0A2J7R6P6"/>
<evidence type="ECO:0000313" key="6">
    <source>
        <dbReference type="Proteomes" id="UP000235965"/>
    </source>
</evidence>
<dbReference type="PANTHER" id="PTHR43146">
    <property type="entry name" value="CANCER-RELATED NUCLEOSIDE-TRIPHOSPHATASE"/>
    <property type="match status" value="1"/>
</dbReference>
<dbReference type="SMART" id="SM00382">
    <property type="entry name" value="AAA"/>
    <property type="match status" value="1"/>
</dbReference>
<keyword evidence="1" id="KW-0547">Nucleotide-binding</keyword>
<comment type="caution">
    <text evidence="5">The sequence shown here is derived from an EMBL/GenBank/DDBJ whole genome shotgun (WGS) entry which is preliminary data.</text>
</comment>
<keyword evidence="3" id="KW-0067">ATP-binding</keyword>
<evidence type="ECO:0000313" key="5">
    <source>
        <dbReference type="EMBL" id="PNF36508.1"/>
    </source>
</evidence>
<evidence type="ECO:0000256" key="3">
    <source>
        <dbReference type="ARBA" id="ARBA00022840"/>
    </source>
</evidence>
<keyword evidence="2" id="KW-0378">Hydrolase</keyword>
<sequence length="198" mass="21666">MVEGGTESRNIMGTAVERAKPRILLTGPPGVGKTTLVQKVCDLLRGTGIPTKGFFTQEIRNGRTRIGFDVVTLDGRRGALARLKASAGAESKCTVGQYAVTPKSFESFALPVFPTQQNFGGILVLDEIGRMELFSDRFRQEVKKAFSSPSISILATIPAKPLSFTESLRHSPNTTVFMVNQRNRDDLVVQVFDMLTKT</sequence>
<protein>
    <submittedName>
        <fullName evidence="5">Cancer-related nucleoside-triphosphatase</fullName>
    </submittedName>
</protein>
<dbReference type="GO" id="GO:0005524">
    <property type="term" value="F:ATP binding"/>
    <property type="evidence" value="ECO:0007669"/>
    <property type="project" value="UniProtKB-KW"/>
</dbReference>
<dbReference type="Proteomes" id="UP000235965">
    <property type="component" value="Unassembled WGS sequence"/>
</dbReference>
<name>A0A2J7R6P6_9NEOP</name>
<dbReference type="OrthoDB" id="446244at2759"/>
<keyword evidence="6" id="KW-1185">Reference proteome</keyword>
<dbReference type="SUPFAM" id="SSF52540">
    <property type="entry name" value="P-loop containing nucleoside triphosphate hydrolases"/>
    <property type="match status" value="1"/>
</dbReference>
<dbReference type="InterPro" id="IPR004948">
    <property type="entry name" value="Nuc-triphosphatase_THEP1"/>
</dbReference>
<gene>
    <name evidence="5" type="primary">NTPCR</name>
    <name evidence="5" type="ORF">B7P43_G15904</name>
</gene>
<dbReference type="FunCoup" id="A0A2J7R6P6">
    <property type="interactions" value="692"/>
</dbReference>
<accession>A0A2J7R6P6</accession>